<proteinExistence type="predicted"/>
<protein>
    <recommendedName>
        <fullName evidence="4">Endonuclease</fullName>
    </recommendedName>
</protein>
<gene>
    <name evidence="2" type="ORF">GCM10007387_21870</name>
</gene>
<dbReference type="RefSeq" id="WP_174800402.1">
    <property type="nucleotide sequence ID" value="NZ_BMWV01000004.1"/>
</dbReference>
<dbReference type="GO" id="GO:0005829">
    <property type="term" value="C:cytosol"/>
    <property type="evidence" value="ECO:0007669"/>
    <property type="project" value="TreeGrafter"/>
</dbReference>
<evidence type="ECO:0000256" key="1">
    <source>
        <dbReference type="SAM" id="SignalP"/>
    </source>
</evidence>
<dbReference type="PANTHER" id="PTHR11803:SF59">
    <property type="entry name" value="ENDORIBONUCLEASE"/>
    <property type="match status" value="1"/>
</dbReference>
<dbReference type="CDD" id="cd06151">
    <property type="entry name" value="YjgF_YER057c_UK114_like_3"/>
    <property type="match status" value="1"/>
</dbReference>
<comment type="caution">
    <text evidence="2">The sequence shown here is derived from an EMBL/GenBank/DDBJ whole genome shotgun (WGS) entry which is preliminary data.</text>
</comment>
<dbReference type="InterPro" id="IPR035959">
    <property type="entry name" value="RutC-like_sf"/>
</dbReference>
<evidence type="ECO:0000313" key="3">
    <source>
        <dbReference type="Proteomes" id="UP000628442"/>
    </source>
</evidence>
<sequence>MKNPVATLAAMAALTLFAGAAGNAAAADPQLRRTPIPNSNFPISVAVTVPAGAETIYFSGVLPDVGDPAAPKGTPAAYGNTQAQTHSVLRKLQAALAAEGLAFGDVAQLRVFLVGDPQLDNKLDFNGLNAAFGQYFGTAAQPGKPARTAVQVAALPAPGALVEIDLVAVRTKTRQ</sequence>
<dbReference type="AlphaFoldDB" id="A0AA87XRP5"/>
<dbReference type="InterPro" id="IPR006175">
    <property type="entry name" value="YjgF/YER057c/UK114"/>
</dbReference>
<accession>A0AA87XRP5</accession>
<dbReference type="PANTHER" id="PTHR11803">
    <property type="entry name" value="2-IMINOBUTANOATE/2-IMINOPROPANOATE DEAMINASE RIDA"/>
    <property type="match status" value="1"/>
</dbReference>
<reference evidence="2" key="2">
    <citation type="submission" date="2022-12" db="EMBL/GenBank/DDBJ databases">
        <authorList>
            <person name="Sun Q."/>
            <person name="Kim S."/>
        </authorList>
    </citation>
    <scope>NUCLEOTIDE SEQUENCE</scope>
    <source>
        <strain evidence="2">KCTC 12343</strain>
    </source>
</reference>
<feature type="signal peptide" evidence="1">
    <location>
        <begin position="1"/>
        <end position="26"/>
    </location>
</feature>
<dbReference type="Pfam" id="PF01042">
    <property type="entry name" value="Ribonuc_L-PSP"/>
    <property type="match status" value="1"/>
</dbReference>
<dbReference type="SUPFAM" id="SSF55298">
    <property type="entry name" value="YjgF-like"/>
    <property type="match status" value="1"/>
</dbReference>
<organism evidence="2 3">
    <name type="scientific">Pseudoduganella albidiflava</name>
    <dbReference type="NCBI Taxonomy" id="321983"/>
    <lineage>
        <taxon>Bacteria</taxon>
        <taxon>Pseudomonadati</taxon>
        <taxon>Pseudomonadota</taxon>
        <taxon>Betaproteobacteria</taxon>
        <taxon>Burkholderiales</taxon>
        <taxon>Oxalobacteraceae</taxon>
        <taxon>Telluria group</taxon>
        <taxon>Pseudoduganella</taxon>
    </lineage>
</organism>
<feature type="chain" id="PRO_5041697581" description="Endonuclease" evidence="1">
    <location>
        <begin position="27"/>
        <end position="175"/>
    </location>
</feature>
<evidence type="ECO:0008006" key="4">
    <source>
        <dbReference type="Google" id="ProtNLM"/>
    </source>
</evidence>
<reference evidence="2" key="1">
    <citation type="journal article" date="2014" name="Int. J. Syst. Evol. Microbiol.">
        <title>Complete genome sequence of Corynebacterium casei LMG S-19264T (=DSM 44701T), isolated from a smear-ripened cheese.</title>
        <authorList>
            <consortium name="US DOE Joint Genome Institute (JGI-PGF)"/>
            <person name="Walter F."/>
            <person name="Albersmeier A."/>
            <person name="Kalinowski J."/>
            <person name="Ruckert C."/>
        </authorList>
    </citation>
    <scope>NUCLEOTIDE SEQUENCE</scope>
    <source>
        <strain evidence="2">KCTC 12343</strain>
    </source>
</reference>
<evidence type="ECO:0000313" key="2">
    <source>
        <dbReference type="EMBL" id="GGY39480.1"/>
    </source>
</evidence>
<dbReference type="Gene3D" id="3.30.1330.40">
    <property type="entry name" value="RutC-like"/>
    <property type="match status" value="1"/>
</dbReference>
<dbReference type="GO" id="GO:0019239">
    <property type="term" value="F:deaminase activity"/>
    <property type="evidence" value="ECO:0007669"/>
    <property type="project" value="TreeGrafter"/>
</dbReference>
<dbReference type="EMBL" id="BMWV01000004">
    <property type="protein sequence ID" value="GGY39480.1"/>
    <property type="molecule type" value="Genomic_DNA"/>
</dbReference>
<dbReference type="Proteomes" id="UP000628442">
    <property type="component" value="Unassembled WGS sequence"/>
</dbReference>
<name>A0AA87XRP5_9BURK</name>
<keyword evidence="1" id="KW-0732">Signal</keyword>